<dbReference type="InterPro" id="IPR014756">
    <property type="entry name" value="Ig_E-set"/>
</dbReference>
<dbReference type="InterPro" id="IPR006047">
    <property type="entry name" value="GH13_cat_dom"/>
</dbReference>
<feature type="domain" description="Glycosyl hydrolase family 13 catalytic" evidence="4">
    <location>
        <begin position="163"/>
        <end position="619"/>
    </location>
</feature>
<dbReference type="Pfam" id="PF02922">
    <property type="entry name" value="CBM_48"/>
    <property type="match status" value="1"/>
</dbReference>
<dbReference type="InterPro" id="IPR004193">
    <property type="entry name" value="Glyco_hydro_13_N"/>
</dbReference>
<dbReference type="PANTHER" id="PTHR43002">
    <property type="entry name" value="GLYCOGEN DEBRANCHING ENZYME"/>
    <property type="match status" value="1"/>
</dbReference>
<dbReference type="Gene3D" id="3.20.20.80">
    <property type="entry name" value="Glycosidases"/>
    <property type="match status" value="2"/>
</dbReference>
<dbReference type="RefSeq" id="WP_278012873.1">
    <property type="nucleotide sequence ID" value="NZ_CP121208.1"/>
</dbReference>
<dbReference type="NCBIfam" id="TIGR02103">
    <property type="entry name" value="pullul_strch"/>
    <property type="match status" value="1"/>
</dbReference>
<dbReference type="SUPFAM" id="SSF51445">
    <property type="entry name" value="(Trans)glycosidases"/>
    <property type="match status" value="2"/>
</dbReference>
<dbReference type="InterPro" id="IPR054409">
    <property type="entry name" value="X25_BaPul-like"/>
</dbReference>
<evidence type="ECO:0000313" key="6">
    <source>
        <dbReference type="Proteomes" id="UP001215216"/>
    </source>
</evidence>
<name>A0ABY8FYE0_9ACTO</name>
<gene>
    <name evidence="5" type="primary">pulA</name>
    <name evidence="5" type="ORF">P7079_00410</name>
</gene>
<comment type="similarity">
    <text evidence="1">Belongs to the glycosyl hydrolase 13 family.</text>
</comment>
<dbReference type="InterPro" id="IPR013780">
    <property type="entry name" value="Glyco_hydro_b"/>
</dbReference>
<dbReference type="InterPro" id="IPR011839">
    <property type="entry name" value="Pullul_strch"/>
</dbReference>
<accession>A0ABY8FYE0</accession>
<dbReference type="CDD" id="cd11341">
    <property type="entry name" value="AmyAc_Pullulanase_LD-like"/>
    <property type="match status" value="1"/>
</dbReference>
<dbReference type="EMBL" id="CP121208">
    <property type="protein sequence ID" value="WFM83478.1"/>
    <property type="molecule type" value="Genomic_DNA"/>
</dbReference>
<feature type="region of interest" description="Disordered" evidence="2">
    <location>
        <begin position="2389"/>
        <end position="2581"/>
    </location>
</feature>
<dbReference type="InterPro" id="IPR006048">
    <property type="entry name" value="A-amylase/branching_C"/>
</dbReference>
<keyword evidence="6" id="KW-1185">Reference proteome</keyword>
<feature type="compositionally biased region" description="Polar residues" evidence="2">
    <location>
        <begin position="2459"/>
        <end position="2495"/>
    </location>
</feature>
<dbReference type="InterPro" id="IPR017853">
    <property type="entry name" value="GH"/>
</dbReference>
<keyword evidence="3" id="KW-0812">Transmembrane</keyword>
<keyword evidence="3" id="KW-1133">Transmembrane helix</keyword>
<dbReference type="InterPro" id="IPR024561">
    <property type="entry name" value="Pullul_strch_C"/>
</dbReference>
<dbReference type="Pfam" id="PF02806">
    <property type="entry name" value="Alpha-amylase_C"/>
    <property type="match status" value="1"/>
</dbReference>
<protein>
    <submittedName>
        <fullName evidence="5">Pullulanase-type alpha-1,6-glucosidase</fullName>
    </submittedName>
</protein>
<dbReference type="Gene3D" id="2.60.40.10">
    <property type="entry name" value="Immunoglobulins"/>
    <property type="match status" value="9"/>
</dbReference>
<dbReference type="Pfam" id="PF17967">
    <property type="entry name" value="Pullulanase_N2"/>
    <property type="match status" value="1"/>
</dbReference>
<dbReference type="SUPFAM" id="SSF51011">
    <property type="entry name" value="Glycosyl hydrolase domain"/>
    <property type="match status" value="2"/>
</dbReference>
<evidence type="ECO:0000259" key="4">
    <source>
        <dbReference type="SMART" id="SM00642"/>
    </source>
</evidence>
<sequence>MVHHANNLRILKPLKIFAVLTGTIALVFGMLTQIPAYAAAPISVIVTGDFLPDVTADKCEKWATSCDATEMAPLAQWPGIYEKELNIPAGDWKYKIKADAQWRSNEGENNMALSIQKPMKVVFQYDSFSGHIGIRLPEYKKPDVGETGVPAPVRNGSNESFYFVITDRFANGNKANDDGHYGSDPMKSGFDPKRIGFYHGGDIAGLRQKLDYIKNLGATAIWMTPSFVNQPVQGSGDDASAGYHGYWTTDFTRIDPHLGSNEELKQLIREAHEKNLKVYFDIIINHTADLIKLSDKPQYIDTLRVPYKDKEGNPVDLLKPTSGKFPGIDPKSFPYEPKRIGAVKPESLMDTSLYHNRGDGKFEGKDESFTLGDFFGLDDLMTEDPRVVKAMTDIYNTWARTGIDGFRIDTVKHVNFDFWKQWTEAVQKTGRQANKDFFMFGEVYNTDARDLAPYSRNTHMGGTLDFAFQSSALDFLKGGKTDSLSGLFAADDMYTTPTSSANDQPTFLGNHDMGRIGYLLGMGLDKRLERSILGHQLMFLTRGQPVVYYGDEQGFVGVGKEKDGTQKGDDKHARQSLFASQVGEYTDQDLLTGGKVGSVDHYDTNAKIYQKISEVSKLRRENKGLKNGEQIELYKQEGGGPGIYAFARVDRSDHTEYVVAVNNTESEKSATFKTLTPGAHYTGLLGEKKDDRQSGADGTFTVNVPAFGAVVYKADKTVATPKQQTITLDVQKGGAVRSTTTTLDGQPNVQFALAGVSATLAENTWAETSFSWRRMGDTDWKPLGVDTSGAHPRVFHDVQGLPAGALVEYRAVSKDAAGHTVTDVQYASVNIDQREINTAKKNSMLGKVTIPGDHGKALGCENDWDPACDKLVLEKEKDSGWYTGTFTLEPGTYTYKIAKDGTWNENYGMNGARSGVPDGNNAEYKIYSKTPVTFYYNPETHEFFNTSQHPAYTLPGDFGKQLGCTGEKEGNWDPACLKTLMSDPDGDGEYTFSTLDIPAGSIQVKATENLKWGTGEIGCNGGNCGFEVKTDRLTVFHLKPSEKRLWVTDEDPTSDMKYQAHWLDRETFAWPSALGNDGSWTLYSSTDGKLKVEGGKVTGADYTVPLQKKASGLSQALRKQDPQLRSYVALEPKEKIANIEEILKGEVRIVYSTLNGVPQYSAGVQIPRILDVLYAEQASKRQMGVSFEKGGTTPTLALWAPTAQNVELQLFNAPDARGVVSGEPTKTLPMHREEDGSWTITGDESWIDRPYRYNVKVYVPTIAVNLKDDNQKDKAGKVVTQSVTDPNSTALSVNSTHSVIANLNDPKWAPAGWPGTPPVLKNFSEHAIYELHVRDFSIADKTVPDGERGTYKAFTRPHSDGMKHLKKLSEAGMNTIHLLPTNDIGSIPELRTEQKIPAIPKDAGRDHAEQQKAVGEVKDKDGFNWGYDPYHYTTPEGSYATNGNQYGGARTKEYREMVAGLHQAGYQVILDQVFNHTYAAAQDEKSVFEKIVPGYYHRLDLEGNTMNTPCCAEVATEHAMMEDLMIDSLVTWAKTYKVDGFRFDLMGFHSRVNMEKIRSALNKLTMANDGVNGQKMYLYGEGWNFGSVKDNARFVQASQGKLRGTGIGSFNDHLRDGVHGHGNNKYLQGFGNGLWSDPNGKDGANAGNGAEKALQDKADMIRLGLAGNLADYAFYNFDGTWRSGSQMNGMGYAAEPYESVNYVDAHDNETLYDFNAWALPENTSMADRVRMNTLSLATVALGQSPMFWHAGTDILRSKSLDRNSYNSGDHFNKIDWSLETNNFGIGLPPEWDNNPKDKPEEQQWTKMAALLRNTNLTPKKADMESASRQALDLLRLRKSSPLFTLGSAALIKDRVTFPDAGSFAAPGLLMMRITDPKQPLNHRSLVGGDIDPERNDILVVFNATKSEQTKSINALKGINFTLSKIQQNGTDDVVKKSAFEPKEGKVTVPPRTVAVFEALADNTIPVVHVTPAVVDLELGASEPDVMTGVTATDAADAADTLIIQHDGVVDTSKVGEYKVLYKAIDPAGNISDSVSRTYRVLDRVAPVVSIDPVNVNLSVGEKVSSVLTGVSAKDAIDGDLPLKSIKFAIEAPNGVATIDGDSFVANKPGIVTVTYKATDKAGNVSEPVVRKYVISDVEQPIVTVAPEKIEVPLGGVVPNLLEGVSAKDGVDGDLAADAITAVVDQPAVFTQGKTADTQGTFTVTYTAKDKAGNTSQPKTRTYIVKDKVAPVLTVEPKDVEVQVGAPIGHADFLKGVSAKDNVDGPIANIAVAGVSEVSTAKAGTFTITYTVTDKAGNQTTVKRTYRIIDTTVPVMSAEPTSVKIAQGAPLPNLLDGVTATDNSGEDLKIIVHGSVDTAKAGTYEVTYEVRDSAGNVGKTKRVYTVVAESNAPGDESGGNTPGVAEPGDVEPGGNTPGVAEPGDVEPGGERPGGEQPGKEQPSKEQPGGQQPGEGEPGQNLSGDGQSDNQPSQPSGEPSQNLSGDDQSDNQPSQPSGEPGQLGDDQPSQPSGDETGGEPGDDATEHSDHGGKGSYGSDGGAPTPEQGQPQADPEATPVPTPTPGLTSKTAPDKAHHLSATGSETMPLIVFALIAVAFGVAVRMARRSEN</sequence>
<dbReference type="InterPro" id="IPR013783">
    <property type="entry name" value="Ig-like_fold"/>
</dbReference>
<dbReference type="InterPro" id="IPR032179">
    <property type="entry name" value="Cry22Aa_Ig-like"/>
</dbReference>
<dbReference type="Pfam" id="PF16403">
    <property type="entry name" value="Bact_surface_Ig-like"/>
    <property type="match status" value="3"/>
</dbReference>
<feature type="transmembrane region" description="Helical" evidence="3">
    <location>
        <begin position="2584"/>
        <end position="2603"/>
    </location>
</feature>
<evidence type="ECO:0000256" key="3">
    <source>
        <dbReference type="SAM" id="Phobius"/>
    </source>
</evidence>
<dbReference type="Pfam" id="PF00128">
    <property type="entry name" value="Alpha-amylase"/>
    <property type="match status" value="1"/>
</dbReference>
<dbReference type="Gene3D" id="2.60.40.1180">
    <property type="entry name" value="Golgi alpha-mannosidase II"/>
    <property type="match status" value="2"/>
</dbReference>
<feature type="compositionally biased region" description="Basic and acidic residues" evidence="2">
    <location>
        <begin position="2427"/>
        <end position="2442"/>
    </location>
</feature>
<dbReference type="SMART" id="SM00642">
    <property type="entry name" value="Aamy"/>
    <property type="match status" value="1"/>
</dbReference>
<keyword evidence="3" id="KW-0472">Membrane</keyword>
<reference evidence="5 6" key="1">
    <citation type="submission" date="2023-03" db="EMBL/GenBank/DDBJ databases">
        <title>Complete genome of Arcanobacterium canis strain DSM 25104 isolated in 2010 from a canine otitis externa in Germany.</title>
        <authorList>
            <person name="Borowiak M."/>
            <person name="Kreitlow A."/>
            <person name="Malorny B."/>
            <person name="Laemmler C."/>
            <person name="Prenger-Berninghoff E."/>
            <person name="Ploetz M."/>
            <person name="Abdulmawjood A."/>
        </authorList>
    </citation>
    <scope>NUCLEOTIDE SEQUENCE [LARGE SCALE GENOMIC DNA]</scope>
    <source>
        <strain evidence="5 6">DSM 25104</strain>
    </source>
</reference>
<dbReference type="Pfam" id="PF11852">
    <property type="entry name" value="Pullul_strch_C"/>
    <property type="match status" value="1"/>
</dbReference>
<dbReference type="Pfam" id="PF22058">
    <property type="entry name" value="X25_BaPul_like"/>
    <property type="match status" value="3"/>
</dbReference>
<dbReference type="CDD" id="cd12962">
    <property type="entry name" value="X25_BaPul_like"/>
    <property type="match status" value="1"/>
</dbReference>
<dbReference type="Proteomes" id="UP001215216">
    <property type="component" value="Chromosome"/>
</dbReference>
<dbReference type="CDD" id="cd02860">
    <property type="entry name" value="E_set_Pullulanase"/>
    <property type="match status" value="1"/>
</dbReference>
<dbReference type="SUPFAM" id="SSF81296">
    <property type="entry name" value="E set domains"/>
    <property type="match status" value="2"/>
</dbReference>
<proteinExistence type="inferred from homology"/>
<organism evidence="5 6">
    <name type="scientific">Arcanobacterium canis</name>
    <dbReference type="NCBI Taxonomy" id="999183"/>
    <lineage>
        <taxon>Bacteria</taxon>
        <taxon>Bacillati</taxon>
        <taxon>Actinomycetota</taxon>
        <taxon>Actinomycetes</taxon>
        <taxon>Actinomycetales</taxon>
        <taxon>Actinomycetaceae</taxon>
        <taxon>Arcanobacterium</taxon>
    </lineage>
</organism>
<dbReference type="InterPro" id="IPR040671">
    <property type="entry name" value="Pullulanase_N2"/>
</dbReference>
<evidence type="ECO:0000313" key="5">
    <source>
        <dbReference type="EMBL" id="WFM83478.1"/>
    </source>
</evidence>
<dbReference type="NCBIfam" id="NF033932">
    <property type="entry name" value="LapB_rpt_80"/>
    <property type="match status" value="1"/>
</dbReference>
<dbReference type="Gene3D" id="2.60.40.1130">
    <property type="entry name" value="Rab geranylgeranyltransferase alpha-subunit, insert domain"/>
    <property type="match status" value="1"/>
</dbReference>
<evidence type="ECO:0000256" key="2">
    <source>
        <dbReference type="SAM" id="MobiDB-lite"/>
    </source>
</evidence>
<dbReference type="CDD" id="cd11339">
    <property type="entry name" value="AmyAc_bac_CMD_like_2"/>
    <property type="match status" value="1"/>
</dbReference>
<evidence type="ECO:0000256" key="1">
    <source>
        <dbReference type="ARBA" id="ARBA00008061"/>
    </source>
</evidence>